<organism evidence="3 4">
    <name type="scientific">Naematelia encephala</name>
    <dbReference type="NCBI Taxonomy" id="71784"/>
    <lineage>
        <taxon>Eukaryota</taxon>
        <taxon>Fungi</taxon>
        <taxon>Dikarya</taxon>
        <taxon>Basidiomycota</taxon>
        <taxon>Agaricomycotina</taxon>
        <taxon>Tremellomycetes</taxon>
        <taxon>Tremellales</taxon>
        <taxon>Naemateliaceae</taxon>
        <taxon>Naematelia</taxon>
    </lineage>
</organism>
<dbReference type="EMBL" id="MCFC01000029">
    <property type="protein sequence ID" value="ORY28826.1"/>
    <property type="molecule type" value="Genomic_DNA"/>
</dbReference>
<dbReference type="Proteomes" id="UP000193986">
    <property type="component" value="Unassembled WGS sequence"/>
</dbReference>
<accession>A0A1Y2B258</accession>
<evidence type="ECO:0000259" key="2">
    <source>
        <dbReference type="Pfam" id="PF21671"/>
    </source>
</evidence>
<protein>
    <recommendedName>
        <fullName evidence="2">Protein CPL1-like domain-containing protein</fullName>
    </recommendedName>
</protein>
<name>A0A1Y2B258_9TREE</name>
<feature type="chain" id="PRO_5013390791" description="Protein CPL1-like domain-containing protein" evidence="1">
    <location>
        <begin position="24"/>
        <end position="270"/>
    </location>
</feature>
<feature type="domain" description="Protein CPL1-like" evidence="2">
    <location>
        <begin position="196"/>
        <end position="254"/>
    </location>
</feature>
<dbReference type="STRING" id="71784.A0A1Y2B258"/>
<keyword evidence="4" id="KW-1185">Reference proteome</keyword>
<dbReference type="InParanoid" id="A0A1Y2B258"/>
<evidence type="ECO:0000313" key="4">
    <source>
        <dbReference type="Proteomes" id="UP000193986"/>
    </source>
</evidence>
<reference evidence="3 4" key="1">
    <citation type="submission" date="2016-07" db="EMBL/GenBank/DDBJ databases">
        <title>Pervasive Adenine N6-methylation of Active Genes in Fungi.</title>
        <authorList>
            <consortium name="DOE Joint Genome Institute"/>
            <person name="Mondo S.J."/>
            <person name="Dannebaum R.O."/>
            <person name="Kuo R.C."/>
            <person name="Labutti K."/>
            <person name="Haridas S."/>
            <person name="Kuo A."/>
            <person name="Salamov A."/>
            <person name="Ahrendt S.R."/>
            <person name="Lipzen A."/>
            <person name="Sullivan W."/>
            <person name="Andreopoulos W.B."/>
            <person name="Clum A."/>
            <person name="Lindquist E."/>
            <person name="Daum C."/>
            <person name="Ramamoorthy G.K."/>
            <person name="Gryganskyi A."/>
            <person name="Culley D."/>
            <person name="Magnuson J.K."/>
            <person name="James T.Y."/>
            <person name="O'Malley M.A."/>
            <person name="Stajich J.E."/>
            <person name="Spatafora J.W."/>
            <person name="Visel A."/>
            <person name="Grigoriev I.V."/>
        </authorList>
    </citation>
    <scope>NUCLEOTIDE SEQUENCE [LARGE SCALE GENOMIC DNA]</scope>
    <source>
        <strain evidence="3 4">68-887.2</strain>
    </source>
</reference>
<dbReference type="PANTHER" id="PTHR35192:SF2">
    <property type="entry name" value="APPLE DOMAIN-CONTAINING PROTEIN"/>
    <property type="match status" value="1"/>
</dbReference>
<evidence type="ECO:0000313" key="3">
    <source>
        <dbReference type="EMBL" id="ORY28826.1"/>
    </source>
</evidence>
<dbReference type="PANTHER" id="PTHR35192">
    <property type="entry name" value="PROTEIN, PUTATIVE-RELATED"/>
    <property type="match status" value="1"/>
</dbReference>
<keyword evidence="1" id="KW-0732">Signal</keyword>
<evidence type="ECO:0000256" key="1">
    <source>
        <dbReference type="SAM" id="SignalP"/>
    </source>
</evidence>
<dbReference type="OrthoDB" id="2594416at2759"/>
<dbReference type="InterPro" id="IPR048661">
    <property type="entry name" value="CPL1-like"/>
</dbReference>
<dbReference type="Pfam" id="PF21671">
    <property type="entry name" value="CPL1-like"/>
    <property type="match status" value="1"/>
</dbReference>
<dbReference type="AlphaFoldDB" id="A0A1Y2B258"/>
<feature type="signal peptide" evidence="1">
    <location>
        <begin position="1"/>
        <end position="23"/>
    </location>
</feature>
<sequence length="270" mass="29292">MFHRSTALAALALTFFSLDTVRATPTQTQIQACSQSISLDNYQDTVTYSTSDSTAHNQSYSYSVSACTTPGVKVTSIYTQDLDSNTIYTCTLKQFDTTGTLFTTCSITNGAIATTAQSSGDQDWGDFLKVGQKPTFYTIENDYTVDYYTAPTASAASRKRRALQDEPGLEARSDLSPRINCPAGFSSCWTGVRDQFECINTSSDVESCGACPRSSDAQDCTSIAGSNEVQCFASMCKVISCDSYHTLSADGTSCEPNGRHKKRSIYATRF</sequence>
<gene>
    <name evidence="3" type="ORF">BCR39DRAFT_467941</name>
</gene>
<proteinExistence type="predicted"/>
<comment type="caution">
    <text evidence="3">The sequence shown here is derived from an EMBL/GenBank/DDBJ whole genome shotgun (WGS) entry which is preliminary data.</text>
</comment>
<dbReference type="InterPro" id="IPR038955">
    <property type="entry name" value="PriA/CPL1_fungi"/>
</dbReference>